<accession>A0A2G8JJQ4</accession>
<evidence type="ECO:0000313" key="2">
    <source>
        <dbReference type="Proteomes" id="UP000230750"/>
    </source>
</evidence>
<evidence type="ECO:0000313" key="1">
    <source>
        <dbReference type="EMBL" id="PIK35973.1"/>
    </source>
</evidence>
<dbReference type="EMBL" id="MRZV01001772">
    <property type="protein sequence ID" value="PIK35973.1"/>
    <property type="molecule type" value="Genomic_DNA"/>
</dbReference>
<keyword evidence="2" id="KW-1185">Reference proteome</keyword>
<dbReference type="PROSITE" id="PS51257">
    <property type="entry name" value="PROKAR_LIPOPROTEIN"/>
    <property type="match status" value="1"/>
</dbReference>
<sequence>MKPQTTNYDFFRISRYVLLLGSCIASISCGSGCNDFGLKNIARDAFDGDWEFYSFVSMVDASYVPDGNLRRGRHLNYFSLSPGRCYWIYKSELFLQPSTTTMVNTAFAWQRFTDDECQSFNGVTSAVSGGQATYNSTAGVTHGPLIRIQVLPEYSNAPINLRISTTYPEDTIFCIEGFDTDIPIVSMPTSATISESSGPKESSPTEIIELPRTSKTTQTSDKTGTYIFSTETLLSRYVISFRSSGYSEKHSLIGLLYNEHRGAAYS</sequence>
<comment type="caution">
    <text evidence="1">The sequence shown here is derived from an EMBL/GenBank/DDBJ whole genome shotgun (WGS) entry which is preliminary data.</text>
</comment>
<name>A0A2G8JJQ4_STIJA</name>
<gene>
    <name evidence="1" type="ORF">BSL78_27198</name>
</gene>
<organism evidence="1 2">
    <name type="scientific">Stichopus japonicus</name>
    <name type="common">Sea cucumber</name>
    <dbReference type="NCBI Taxonomy" id="307972"/>
    <lineage>
        <taxon>Eukaryota</taxon>
        <taxon>Metazoa</taxon>
        <taxon>Echinodermata</taxon>
        <taxon>Eleutherozoa</taxon>
        <taxon>Echinozoa</taxon>
        <taxon>Holothuroidea</taxon>
        <taxon>Aspidochirotacea</taxon>
        <taxon>Aspidochirotida</taxon>
        <taxon>Stichopodidae</taxon>
        <taxon>Apostichopus</taxon>
    </lineage>
</organism>
<dbReference type="AlphaFoldDB" id="A0A2G8JJQ4"/>
<reference evidence="1 2" key="1">
    <citation type="journal article" date="2017" name="PLoS Biol.">
        <title>The sea cucumber genome provides insights into morphological evolution and visceral regeneration.</title>
        <authorList>
            <person name="Zhang X."/>
            <person name="Sun L."/>
            <person name="Yuan J."/>
            <person name="Sun Y."/>
            <person name="Gao Y."/>
            <person name="Zhang L."/>
            <person name="Li S."/>
            <person name="Dai H."/>
            <person name="Hamel J.F."/>
            <person name="Liu C."/>
            <person name="Yu Y."/>
            <person name="Liu S."/>
            <person name="Lin W."/>
            <person name="Guo K."/>
            <person name="Jin S."/>
            <person name="Xu P."/>
            <person name="Storey K.B."/>
            <person name="Huan P."/>
            <person name="Zhang T."/>
            <person name="Zhou Y."/>
            <person name="Zhang J."/>
            <person name="Lin C."/>
            <person name="Li X."/>
            <person name="Xing L."/>
            <person name="Huo D."/>
            <person name="Sun M."/>
            <person name="Wang L."/>
            <person name="Mercier A."/>
            <person name="Li F."/>
            <person name="Yang H."/>
            <person name="Xiang J."/>
        </authorList>
    </citation>
    <scope>NUCLEOTIDE SEQUENCE [LARGE SCALE GENOMIC DNA]</scope>
    <source>
        <strain evidence="1">Shaxun</strain>
        <tissue evidence="1">Muscle</tissue>
    </source>
</reference>
<protein>
    <submittedName>
        <fullName evidence="1">Uncharacterized protein</fullName>
    </submittedName>
</protein>
<proteinExistence type="predicted"/>
<dbReference type="Proteomes" id="UP000230750">
    <property type="component" value="Unassembled WGS sequence"/>
</dbReference>